<keyword evidence="3" id="KW-1185">Reference proteome</keyword>
<evidence type="ECO:0000313" key="2">
    <source>
        <dbReference type="EMBL" id="TXE16769.1"/>
    </source>
</evidence>
<dbReference type="Proteomes" id="UP000321938">
    <property type="component" value="Unassembled WGS sequence"/>
</dbReference>
<comment type="caution">
    <text evidence="2">The sequence shown here is derived from an EMBL/GenBank/DDBJ whole genome shotgun (WGS) entry which is preliminary data.</text>
</comment>
<dbReference type="EMBL" id="VOSB01000016">
    <property type="protein sequence ID" value="TXE16769.1"/>
    <property type="molecule type" value="Genomic_DNA"/>
</dbReference>
<dbReference type="Pfam" id="PF04264">
    <property type="entry name" value="YceI"/>
    <property type="match status" value="1"/>
</dbReference>
<reference evidence="2 3" key="1">
    <citation type="submission" date="2019-08" db="EMBL/GenBank/DDBJ databases">
        <title>Genome of Psychroserpens burtonensis ACAM 167.</title>
        <authorList>
            <person name="Bowman J.P."/>
        </authorList>
    </citation>
    <scope>NUCLEOTIDE SEQUENCE [LARGE SCALE GENOMIC DNA]</scope>
    <source>
        <strain evidence="2 3">ACAM 167</strain>
    </source>
</reference>
<dbReference type="PROSITE" id="PS51257">
    <property type="entry name" value="PROKAR_LIPOPROTEIN"/>
    <property type="match status" value="1"/>
</dbReference>
<dbReference type="InterPro" id="IPR007372">
    <property type="entry name" value="Lipid/polyisoprenoid-bd_YceI"/>
</dbReference>
<dbReference type="RefSeq" id="WP_051229680.1">
    <property type="nucleotide sequence ID" value="NZ_VOSB01000016.1"/>
</dbReference>
<proteinExistence type="predicted"/>
<evidence type="ECO:0000259" key="1">
    <source>
        <dbReference type="Pfam" id="PF04264"/>
    </source>
</evidence>
<dbReference type="Gene3D" id="2.40.128.110">
    <property type="entry name" value="Lipid/polyisoprenoid-binding, YceI-like"/>
    <property type="match status" value="1"/>
</dbReference>
<organism evidence="2 3">
    <name type="scientific">Psychroserpens burtonensis</name>
    <dbReference type="NCBI Taxonomy" id="49278"/>
    <lineage>
        <taxon>Bacteria</taxon>
        <taxon>Pseudomonadati</taxon>
        <taxon>Bacteroidota</taxon>
        <taxon>Flavobacteriia</taxon>
        <taxon>Flavobacteriales</taxon>
        <taxon>Flavobacteriaceae</taxon>
        <taxon>Psychroserpens</taxon>
    </lineage>
</organism>
<sequence length="198" mass="22367">MKNTSYLIVLILLFSCNNSEKKQTNENTNYSIDTHGITVAWTAYKFTDKVGVKGVFDDFEFKTEDKIGSIETLLETTIISIKAESVNSKSEIRDEKLRDIFFKIFNTKKIKGEILEASTGKGVLALNMNNTTNEIAYNYNLKADTLIIKTNLDLLNWKAEKALDTLNKVCYDLHKGTDGISKLWPDVSVVIKIPVTQN</sequence>
<feature type="domain" description="Lipid/polyisoprenoid-binding YceI-like" evidence="1">
    <location>
        <begin position="30"/>
        <end position="160"/>
    </location>
</feature>
<name>A0A5C7B9V7_9FLAO</name>
<dbReference type="SUPFAM" id="SSF101874">
    <property type="entry name" value="YceI-like"/>
    <property type="match status" value="1"/>
</dbReference>
<dbReference type="InterPro" id="IPR036761">
    <property type="entry name" value="TTHA0802/YceI-like_sf"/>
</dbReference>
<accession>A0A5C7B9V7</accession>
<dbReference type="STRING" id="1123037.GCA_000425305_02400"/>
<gene>
    <name evidence="2" type="ORF">ES692_11980</name>
</gene>
<dbReference type="AlphaFoldDB" id="A0A5C7B9V7"/>
<protein>
    <recommendedName>
        <fullName evidence="1">Lipid/polyisoprenoid-binding YceI-like domain-containing protein</fullName>
    </recommendedName>
</protein>
<evidence type="ECO:0000313" key="3">
    <source>
        <dbReference type="Proteomes" id="UP000321938"/>
    </source>
</evidence>
<dbReference type="OrthoDB" id="5292899at2"/>